<feature type="domain" description="DUF2059" evidence="2">
    <location>
        <begin position="83"/>
        <end position="140"/>
    </location>
</feature>
<organism evidence="3 4">
    <name type="scientific">Desulfatibacillum aliphaticivorans</name>
    <dbReference type="NCBI Taxonomy" id="218208"/>
    <lineage>
        <taxon>Bacteria</taxon>
        <taxon>Pseudomonadati</taxon>
        <taxon>Thermodesulfobacteriota</taxon>
        <taxon>Desulfobacteria</taxon>
        <taxon>Desulfobacterales</taxon>
        <taxon>Desulfatibacillaceae</taxon>
        <taxon>Desulfatibacillum</taxon>
    </lineage>
</organism>
<feature type="chain" id="PRO_5002869539" description="DUF2059 domain-containing protein" evidence="1">
    <location>
        <begin position="20"/>
        <end position="300"/>
    </location>
</feature>
<keyword evidence="1" id="KW-0732">Signal</keyword>
<proteinExistence type="predicted"/>
<evidence type="ECO:0000256" key="1">
    <source>
        <dbReference type="SAM" id="SignalP"/>
    </source>
</evidence>
<dbReference type="RefSeq" id="WP_015948976.1">
    <property type="nucleotide sequence ID" value="NC_011768.1"/>
</dbReference>
<dbReference type="KEGG" id="dal:Dalk_4247"/>
<dbReference type="Proteomes" id="UP000000739">
    <property type="component" value="Chromosome"/>
</dbReference>
<dbReference type="EMBL" id="CP001322">
    <property type="protein sequence ID" value="ACL05929.1"/>
    <property type="molecule type" value="Genomic_DNA"/>
</dbReference>
<dbReference type="Pfam" id="PF09832">
    <property type="entry name" value="DUF2059"/>
    <property type="match status" value="1"/>
</dbReference>
<dbReference type="HOGENOM" id="CLU_926603_0_0_7"/>
<name>B8FM91_DESAL</name>
<evidence type="ECO:0000259" key="2">
    <source>
        <dbReference type="Pfam" id="PF09832"/>
    </source>
</evidence>
<dbReference type="PROSITE" id="PS51257">
    <property type="entry name" value="PROKAR_LIPOPROTEIN"/>
    <property type="match status" value="1"/>
</dbReference>
<evidence type="ECO:0000313" key="3">
    <source>
        <dbReference type="EMBL" id="ACL05929.1"/>
    </source>
</evidence>
<reference evidence="3 4" key="1">
    <citation type="journal article" date="2012" name="Environ. Microbiol.">
        <title>The genome sequence of Desulfatibacillum alkenivorans AK-01: a blueprint for anaerobic alkane oxidation.</title>
        <authorList>
            <person name="Callaghan A.V."/>
            <person name="Morris B.E."/>
            <person name="Pereira I.A."/>
            <person name="McInerney M.J."/>
            <person name="Austin R.N."/>
            <person name="Groves J.T."/>
            <person name="Kukor J.J."/>
            <person name="Suflita J.M."/>
            <person name="Young L.Y."/>
            <person name="Zylstra G.J."/>
            <person name="Wawrik B."/>
        </authorList>
    </citation>
    <scope>NUCLEOTIDE SEQUENCE [LARGE SCALE GENOMIC DNA]</scope>
    <source>
        <strain evidence="3 4">AK-01</strain>
    </source>
</reference>
<keyword evidence="4" id="KW-1185">Reference proteome</keyword>
<feature type="signal peptide" evidence="1">
    <location>
        <begin position="1"/>
        <end position="19"/>
    </location>
</feature>
<protein>
    <recommendedName>
        <fullName evidence="2">DUF2059 domain-containing protein</fullName>
    </recommendedName>
</protein>
<dbReference type="AlphaFoldDB" id="B8FM91"/>
<gene>
    <name evidence="3" type="ordered locus">Dalk_4247</name>
</gene>
<accession>B8FM91</accession>
<sequence>MKRIVIAAMALLLSACSYPGLEKQYMNSPVRELVLRSTAKDMAEGLQADWEGAVKPPEDGEASVDAIKNRQYRQFLVEAFDPERFEDLIYGFLDESLTEKVRVKIKKWDNSPLGRKVAQIERAKKDAAPDYSGEAVQEALEAHGNAAKRTTLIRELVDAVGRPAFLAQATEDMVTAMAAAIQVEHDAVWEDVEDMRDDLISDMGLDIKDLRLEQFNETAVDLKELTNREIMELTKHYKSPEMQLYMQNLYKALNTGMKELGAKAGEAIVTLMSQEVASVRIAPPSLQAVRSNHCNPTSWV</sequence>
<dbReference type="InterPro" id="IPR018637">
    <property type="entry name" value="DUF2059"/>
</dbReference>
<evidence type="ECO:0000313" key="4">
    <source>
        <dbReference type="Proteomes" id="UP000000739"/>
    </source>
</evidence>